<gene>
    <name evidence="14" type="primary">dnaN</name>
    <name evidence="14" type="ORF">ELX58_00010</name>
</gene>
<keyword evidence="6 10" id="KW-0548">Nucleotidyltransferase</keyword>
<evidence type="ECO:0000313" key="14">
    <source>
        <dbReference type="EMBL" id="QBP17602.1"/>
    </source>
</evidence>
<dbReference type="PIRSF" id="PIRSF000804">
    <property type="entry name" value="DNA_pol_III_b"/>
    <property type="match status" value="1"/>
</dbReference>
<evidence type="ECO:0000256" key="10">
    <source>
        <dbReference type="PIRNR" id="PIRNR000804"/>
    </source>
</evidence>
<comment type="function">
    <text evidence="10">Confers DNA tethering and processivity to DNA polymerases and other proteins. Acts as a clamp, forming a ring around DNA (a reaction catalyzed by the clamp-loading complex) which diffuses in an ATP-independent manner freely and bidirectionally along dsDNA. Initially characterized for its ability to contact the catalytic subunit of DNA polymerase III (Pol III), a complex, multichain enzyme responsible for most of the replicative synthesis in bacteria; Pol III exhibits 3'-5' exonuclease proofreading activity. The beta chain is required for initiation of replication as well as for processivity of DNA replication.</text>
</comment>
<evidence type="ECO:0000256" key="5">
    <source>
        <dbReference type="ARBA" id="ARBA00022679"/>
    </source>
</evidence>
<evidence type="ECO:0000259" key="11">
    <source>
        <dbReference type="Pfam" id="PF00712"/>
    </source>
</evidence>
<protein>
    <recommendedName>
        <fullName evidence="3 10">Beta sliding clamp</fullName>
    </recommendedName>
</protein>
<dbReference type="GO" id="GO:0009360">
    <property type="term" value="C:DNA polymerase III complex"/>
    <property type="evidence" value="ECO:0007669"/>
    <property type="project" value="InterPro"/>
</dbReference>
<dbReference type="Pfam" id="PF02767">
    <property type="entry name" value="DNA_pol3_beta_2"/>
    <property type="match status" value="1"/>
</dbReference>
<dbReference type="PANTHER" id="PTHR30478:SF0">
    <property type="entry name" value="BETA SLIDING CLAMP"/>
    <property type="match status" value="1"/>
</dbReference>
<dbReference type="SUPFAM" id="SSF55979">
    <property type="entry name" value="DNA clamp"/>
    <property type="match status" value="3"/>
</dbReference>
<dbReference type="InterPro" id="IPR001001">
    <property type="entry name" value="DNA_polIII_beta"/>
</dbReference>
<dbReference type="Proteomes" id="UP000294321">
    <property type="component" value="Chromosome"/>
</dbReference>
<comment type="subcellular location">
    <subcellularLocation>
        <location evidence="1 10">Cytoplasm</location>
    </subcellularLocation>
</comment>
<dbReference type="GO" id="GO:0006271">
    <property type="term" value="P:DNA strand elongation involved in DNA replication"/>
    <property type="evidence" value="ECO:0007669"/>
    <property type="project" value="TreeGrafter"/>
</dbReference>
<dbReference type="GO" id="GO:0005737">
    <property type="term" value="C:cytoplasm"/>
    <property type="evidence" value="ECO:0007669"/>
    <property type="project" value="UniProtKB-SubCell"/>
</dbReference>
<dbReference type="RefSeq" id="WP_133441148.1">
    <property type="nucleotide sequence ID" value="NZ_CP034726.1"/>
</dbReference>
<dbReference type="PANTHER" id="PTHR30478">
    <property type="entry name" value="DNA POLYMERASE III SUBUNIT BETA"/>
    <property type="match status" value="1"/>
</dbReference>
<keyword evidence="15" id="KW-1185">Reference proteome</keyword>
<dbReference type="EMBL" id="CP034726">
    <property type="protein sequence ID" value="QBP17602.1"/>
    <property type="molecule type" value="Genomic_DNA"/>
</dbReference>
<keyword evidence="7 10" id="KW-0235">DNA replication</keyword>
<dbReference type="InterPro" id="IPR022635">
    <property type="entry name" value="DNA_polIII_beta_C"/>
</dbReference>
<evidence type="ECO:0000256" key="9">
    <source>
        <dbReference type="ARBA" id="ARBA00023125"/>
    </source>
</evidence>
<organism evidence="14 15">
    <name type="scientific">Acetilactobacillus jinshanensis</name>
    <dbReference type="NCBI Taxonomy" id="1720083"/>
    <lineage>
        <taxon>Bacteria</taxon>
        <taxon>Bacillati</taxon>
        <taxon>Bacillota</taxon>
        <taxon>Bacilli</taxon>
        <taxon>Lactobacillales</taxon>
        <taxon>Lactobacillaceae</taxon>
        <taxon>Acetilactobacillus</taxon>
    </lineage>
</organism>
<evidence type="ECO:0000313" key="15">
    <source>
        <dbReference type="Proteomes" id="UP000294321"/>
    </source>
</evidence>
<name>A0A4P6ZJL2_9LACO</name>
<dbReference type="SMART" id="SM00480">
    <property type="entry name" value="POL3Bc"/>
    <property type="match status" value="1"/>
</dbReference>
<evidence type="ECO:0000259" key="12">
    <source>
        <dbReference type="Pfam" id="PF02767"/>
    </source>
</evidence>
<dbReference type="InterPro" id="IPR046938">
    <property type="entry name" value="DNA_clamp_sf"/>
</dbReference>
<evidence type="ECO:0000256" key="6">
    <source>
        <dbReference type="ARBA" id="ARBA00022695"/>
    </source>
</evidence>
<dbReference type="NCBIfam" id="TIGR00663">
    <property type="entry name" value="dnan"/>
    <property type="match status" value="1"/>
</dbReference>
<evidence type="ECO:0000256" key="1">
    <source>
        <dbReference type="ARBA" id="ARBA00004496"/>
    </source>
</evidence>
<dbReference type="OrthoDB" id="8421503at2"/>
<dbReference type="InterPro" id="IPR022634">
    <property type="entry name" value="DNA_polIII_beta_N"/>
</dbReference>
<keyword evidence="9" id="KW-0238">DNA-binding</keyword>
<feature type="domain" description="DNA polymerase III beta sliding clamp N-terminal" evidence="11">
    <location>
        <begin position="1"/>
        <end position="126"/>
    </location>
</feature>
<evidence type="ECO:0000256" key="8">
    <source>
        <dbReference type="ARBA" id="ARBA00022932"/>
    </source>
</evidence>
<dbReference type="GO" id="GO:0003887">
    <property type="term" value="F:DNA-directed DNA polymerase activity"/>
    <property type="evidence" value="ECO:0007669"/>
    <property type="project" value="UniProtKB-UniRule"/>
</dbReference>
<comment type="subunit">
    <text evidence="10">Forms a ring-shaped head-to-tail homodimer around DNA.</text>
</comment>
<dbReference type="KEGG" id="lji:ELX58_00010"/>
<dbReference type="Pfam" id="PF02768">
    <property type="entry name" value="DNA_pol3_beta_3"/>
    <property type="match status" value="1"/>
</dbReference>
<evidence type="ECO:0000256" key="3">
    <source>
        <dbReference type="ARBA" id="ARBA00021035"/>
    </source>
</evidence>
<feature type="domain" description="DNA polymerase III beta sliding clamp C-terminal" evidence="13">
    <location>
        <begin position="251"/>
        <end position="375"/>
    </location>
</feature>
<dbReference type="InterPro" id="IPR022637">
    <property type="entry name" value="DNA_polIII_beta_cen"/>
</dbReference>
<keyword evidence="4 10" id="KW-0963">Cytoplasm</keyword>
<accession>A0A4P6ZJL2</accession>
<dbReference type="GO" id="GO:0008408">
    <property type="term" value="F:3'-5' exonuclease activity"/>
    <property type="evidence" value="ECO:0007669"/>
    <property type="project" value="InterPro"/>
</dbReference>
<dbReference type="Gene3D" id="3.70.10.10">
    <property type="match status" value="1"/>
</dbReference>
<evidence type="ECO:0000256" key="4">
    <source>
        <dbReference type="ARBA" id="ARBA00022490"/>
    </source>
</evidence>
<dbReference type="AlphaFoldDB" id="A0A4P6ZJL2"/>
<dbReference type="CDD" id="cd00140">
    <property type="entry name" value="beta_clamp"/>
    <property type="match status" value="1"/>
</dbReference>
<evidence type="ECO:0000259" key="13">
    <source>
        <dbReference type="Pfam" id="PF02768"/>
    </source>
</evidence>
<reference evidence="15" key="1">
    <citation type="submission" date="2018-12" db="EMBL/GenBank/DDBJ databases">
        <title>A new species of lactobacillus.</title>
        <authorList>
            <person name="Jian Y."/>
            <person name="Xin L."/>
            <person name="Hong Z.J."/>
            <person name="Ming L.Z."/>
            <person name="Hong X.Z."/>
        </authorList>
    </citation>
    <scope>NUCLEOTIDE SEQUENCE [LARGE SCALE GENOMIC DNA]</scope>
    <source>
        <strain evidence="15">HSLZ-75</strain>
    </source>
</reference>
<feature type="domain" description="DNA polymerase III beta sliding clamp central" evidence="12">
    <location>
        <begin position="136"/>
        <end position="248"/>
    </location>
</feature>
<evidence type="ECO:0000256" key="2">
    <source>
        <dbReference type="ARBA" id="ARBA00010752"/>
    </source>
</evidence>
<dbReference type="Pfam" id="PF00712">
    <property type="entry name" value="DNA_pol3_beta"/>
    <property type="match status" value="1"/>
</dbReference>
<dbReference type="GO" id="GO:0003677">
    <property type="term" value="F:DNA binding"/>
    <property type="evidence" value="ECO:0007669"/>
    <property type="project" value="UniProtKB-UniRule"/>
</dbReference>
<keyword evidence="5 10" id="KW-0808">Transferase</keyword>
<proteinExistence type="inferred from homology"/>
<dbReference type="Gene3D" id="3.10.150.10">
    <property type="entry name" value="DNA Polymerase III, subunit A, domain 2"/>
    <property type="match status" value="1"/>
</dbReference>
<keyword evidence="8 10" id="KW-0239">DNA-directed DNA polymerase</keyword>
<comment type="similarity">
    <text evidence="2 10">Belongs to the beta sliding clamp family.</text>
</comment>
<evidence type="ECO:0000256" key="7">
    <source>
        <dbReference type="ARBA" id="ARBA00022705"/>
    </source>
</evidence>
<sequence>MKFSIKRSNFIDGINKVSRAISNKTTIPILTGIKIDATKKGITLTGSNADISIQTLIDSKDHDNELAISEPGSIVLPARFFSSVVKKLPDEMMSMSVRDDFQTVIKSGNSSFTINGLDASNYPHLPKINTDKSVKLSGDLFKEIIHQTVIAVSNQESRPILTGVHFALKNSQLLAVATDSHRLSQRKVALPNNKASYDVIIPGKSLMELSRMIDQHSDVEMRLSENQVLFLMGNTSFYSRLLEGNYPDTSQLIPDDSTTQVQFEAPALLAAIERASLLSHASRNNVIQMSLKPGQDNVTITGNSPDVGNVKEDLKPKAIKGKDLSISFNPDYMKDALKSLGNTMVNIDFLSALRPFTLLPTEDHQKNFVQLITPVRTF</sequence>